<comment type="caution">
    <text evidence="3">The sequence shown here is derived from an EMBL/GenBank/DDBJ whole genome shotgun (WGS) entry which is preliminary data.</text>
</comment>
<keyword evidence="4" id="KW-1185">Reference proteome</keyword>
<name>A0A8H6YLV4_9AGAR</name>
<gene>
    <name evidence="3" type="ORF">MSAN_01140800</name>
</gene>
<keyword evidence="2" id="KW-1133">Transmembrane helix</keyword>
<reference evidence="3" key="1">
    <citation type="submission" date="2020-05" db="EMBL/GenBank/DDBJ databases">
        <title>Mycena genomes resolve the evolution of fungal bioluminescence.</title>
        <authorList>
            <person name="Tsai I.J."/>
        </authorList>
    </citation>
    <scope>NUCLEOTIDE SEQUENCE</scope>
    <source>
        <strain evidence="3">160909Yilan</strain>
    </source>
</reference>
<feature type="compositionally biased region" description="Polar residues" evidence="1">
    <location>
        <begin position="49"/>
        <end position="59"/>
    </location>
</feature>
<dbReference type="Proteomes" id="UP000623467">
    <property type="component" value="Unassembled WGS sequence"/>
</dbReference>
<dbReference type="EMBL" id="JACAZH010000008">
    <property type="protein sequence ID" value="KAF7361096.1"/>
    <property type="molecule type" value="Genomic_DNA"/>
</dbReference>
<sequence length="327" mass="36191">MQILDEDVEIIPLCSLSLPPPLVPSPLPLPLTTPPPLPRMTLSRDLPANLSQSSSTPTNALDWKKKGSKRCKEKREREAAESSDLTLETIHQTHCKAAENVVNVGVNAAELPHTKRGWIRKILAQDGSEVPAVGPSTPPPGLGQHSYSQEEIDHLTSTEGFDYIVWLGEKTVPITDSHWRLFALLGGMPKDLVAWKVVTDGTAKMMADRAPHAHFTDEDWNHWCAHPDTPYPSISRGVSLGGGQLQPGELANHPDNVTITDEMIAHKYFRRIVGFTNCLVHVFAPLLFFFYQSQMAFLVAWNSALRWPFKGSIFAACTFNFGPRAST</sequence>
<evidence type="ECO:0000256" key="2">
    <source>
        <dbReference type="SAM" id="Phobius"/>
    </source>
</evidence>
<evidence type="ECO:0000313" key="3">
    <source>
        <dbReference type="EMBL" id="KAF7361096.1"/>
    </source>
</evidence>
<dbReference type="OrthoDB" id="3025143at2759"/>
<feature type="transmembrane region" description="Helical" evidence="2">
    <location>
        <begin position="272"/>
        <end position="291"/>
    </location>
</feature>
<keyword evidence="2" id="KW-0812">Transmembrane</keyword>
<evidence type="ECO:0000313" key="4">
    <source>
        <dbReference type="Proteomes" id="UP000623467"/>
    </source>
</evidence>
<keyword evidence="2" id="KW-0472">Membrane</keyword>
<evidence type="ECO:0000256" key="1">
    <source>
        <dbReference type="SAM" id="MobiDB-lite"/>
    </source>
</evidence>
<protein>
    <submittedName>
        <fullName evidence="3">Uncharacterized protein</fullName>
    </submittedName>
</protein>
<accession>A0A8H6YLV4</accession>
<organism evidence="3 4">
    <name type="scientific">Mycena sanguinolenta</name>
    <dbReference type="NCBI Taxonomy" id="230812"/>
    <lineage>
        <taxon>Eukaryota</taxon>
        <taxon>Fungi</taxon>
        <taxon>Dikarya</taxon>
        <taxon>Basidiomycota</taxon>
        <taxon>Agaricomycotina</taxon>
        <taxon>Agaricomycetes</taxon>
        <taxon>Agaricomycetidae</taxon>
        <taxon>Agaricales</taxon>
        <taxon>Marasmiineae</taxon>
        <taxon>Mycenaceae</taxon>
        <taxon>Mycena</taxon>
    </lineage>
</organism>
<feature type="region of interest" description="Disordered" evidence="1">
    <location>
        <begin position="34"/>
        <end position="85"/>
    </location>
</feature>
<proteinExistence type="predicted"/>
<dbReference type="AlphaFoldDB" id="A0A8H6YLV4"/>